<dbReference type="InterPro" id="IPR014756">
    <property type="entry name" value="Ig_E-set"/>
</dbReference>
<dbReference type="GO" id="GO:0005978">
    <property type="term" value="P:glycogen biosynthetic process"/>
    <property type="evidence" value="ECO:0007669"/>
    <property type="project" value="InterPro"/>
</dbReference>
<dbReference type="Gene3D" id="2.60.40.1180">
    <property type="entry name" value="Golgi alpha-mannosidase II"/>
    <property type="match status" value="1"/>
</dbReference>
<comment type="catalytic activity">
    <reaction evidence="1">
        <text>Transfers a segment of a (1-&gt;4)-alpha-D-glucan chain to a primary hydroxy group in a similar glucan chain.</text>
        <dbReference type="EC" id="2.4.1.18"/>
    </reaction>
</comment>
<keyword evidence="10" id="KW-1185">Reference proteome</keyword>
<dbReference type="Gene3D" id="3.20.20.80">
    <property type="entry name" value="Glycosidases"/>
    <property type="match status" value="1"/>
</dbReference>
<comment type="caution">
    <text evidence="9">The sequence shown here is derived from an EMBL/GenBank/DDBJ whole genome shotgun (WGS) entry which is preliminary data.</text>
</comment>
<dbReference type="SUPFAM" id="SSF51011">
    <property type="entry name" value="Glycosyl hydrolase domain"/>
    <property type="match status" value="1"/>
</dbReference>
<evidence type="ECO:0000259" key="8">
    <source>
        <dbReference type="SMART" id="SM00642"/>
    </source>
</evidence>
<dbReference type="Proteomes" id="UP001310022">
    <property type="component" value="Unassembled WGS sequence"/>
</dbReference>
<dbReference type="InterPro" id="IPR013780">
    <property type="entry name" value="Glyco_hydro_b"/>
</dbReference>
<name>A0AAN4W5A2_9BACT</name>
<keyword evidence="5" id="KW-0808">Transferase</keyword>
<evidence type="ECO:0000256" key="2">
    <source>
        <dbReference type="ARBA" id="ARBA00002953"/>
    </source>
</evidence>
<dbReference type="CDD" id="cd11325">
    <property type="entry name" value="AmyAc_GTHase"/>
    <property type="match status" value="1"/>
</dbReference>
<dbReference type="AlphaFoldDB" id="A0AAN4W5A2"/>
<dbReference type="InterPro" id="IPR006047">
    <property type="entry name" value="GH13_cat_dom"/>
</dbReference>
<dbReference type="InterPro" id="IPR013783">
    <property type="entry name" value="Ig-like_fold"/>
</dbReference>
<dbReference type="EMBL" id="BQKE01000008">
    <property type="protein sequence ID" value="GJM64921.1"/>
    <property type="molecule type" value="Genomic_DNA"/>
</dbReference>
<reference evidence="9 10" key="1">
    <citation type="submission" date="2021-12" db="EMBL/GenBank/DDBJ databases">
        <title>Genome sequencing of bacteria with rrn-lacking chromosome and rrn-plasmid.</title>
        <authorList>
            <person name="Anda M."/>
            <person name="Iwasaki W."/>
        </authorList>
    </citation>
    <scope>NUCLEOTIDE SEQUENCE [LARGE SCALE GENOMIC DNA]</scope>
    <source>
        <strain evidence="9 10">NBRC 15940</strain>
    </source>
</reference>
<evidence type="ECO:0000256" key="3">
    <source>
        <dbReference type="ARBA" id="ARBA00009000"/>
    </source>
</evidence>
<comment type="function">
    <text evidence="2">Catalyzes the formation of the alpha-1,6-glucosidic linkages in glycogen by scission of a 1,4-alpha-linked oligosaccharide from growing alpha-1,4-glucan chains and the subsequent attachment of the oligosaccharide to the alpha-1,6 position.</text>
</comment>
<dbReference type="Pfam" id="PF02922">
    <property type="entry name" value="CBM_48"/>
    <property type="match status" value="1"/>
</dbReference>
<dbReference type="RefSeq" id="WP_338239976.1">
    <property type="nucleotide sequence ID" value="NZ_BQKE01000008.1"/>
</dbReference>
<dbReference type="InterPro" id="IPR004193">
    <property type="entry name" value="Glyco_hydro_13_N"/>
</dbReference>
<evidence type="ECO:0000313" key="10">
    <source>
        <dbReference type="Proteomes" id="UP001310022"/>
    </source>
</evidence>
<feature type="active site" description="Nucleophile" evidence="7">
    <location>
        <position position="289"/>
    </location>
</feature>
<proteinExistence type="inferred from homology"/>
<feature type="active site" description="Proton donor" evidence="7">
    <location>
        <position position="333"/>
    </location>
</feature>
<dbReference type="Pfam" id="PF00128">
    <property type="entry name" value="Alpha-amylase"/>
    <property type="match status" value="2"/>
</dbReference>
<evidence type="ECO:0000313" key="9">
    <source>
        <dbReference type="EMBL" id="GJM64921.1"/>
    </source>
</evidence>
<evidence type="ECO:0000256" key="7">
    <source>
        <dbReference type="PIRSR" id="PIRSR000463-1"/>
    </source>
</evidence>
<sequence length="607" mass="69558">MIASTKPGMGSIPFTENGQTGVTFRVWAPFASNVEVVGDFTNWGQNPIELVNEGDGIWSKDIFEAKVGSQYKYLITNPSLPDKIWKSDPRGKLIHDNTNWNTEVVEDGFDWGNDNYITAPWNELVVYELHIASFHRSDNQPGNFDYFLQKLDHIVEMGFNAILLLPIFGFPGKNSWGYNTAFPFDIESAYGGPNLFKNLVKESHKRGIAIILDLVFNHFGPGELDKSIRRFDGWKMHDNHDGIYFYHDWKSNTKFGSRPDYGRGQVRSYIRDNVLMWAEEYRIDGFRFDSTVNIRNADGNEGEYGSIGEGWSLLQWLNDEIKAHASWKISIAEDLQNNDWITKTTGEGGAGFDCQWNSFFFHAIDKNITTSNDADRNMHEVRNALTYMHGGDLTKNMIYINNHDECGAMFNRVKYRLPERIWFSNADSWYARKRSTLAAGVLFTAPGIPMVFQGDEFYEWGSWRDNKEIDWSKKQTFKGIVDLHKDLIKLRRNLHGVTKGLQGNNINVYHLNNTNKVIAYHRWYRGGLGDDVVIVANFGIESYENYTIGFPQAGLWKVRFNSDWNGYSSDFGNHSTHHTEANFDGRDNMPFSGRVGIGPYSIVVLSQ</sequence>
<evidence type="ECO:0000256" key="5">
    <source>
        <dbReference type="ARBA" id="ARBA00022679"/>
    </source>
</evidence>
<feature type="domain" description="Glycosyl hydrolase family 13 catalytic" evidence="8">
    <location>
        <begin position="128"/>
        <end position="484"/>
    </location>
</feature>
<dbReference type="SMART" id="SM00642">
    <property type="entry name" value="Aamy"/>
    <property type="match status" value="1"/>
</dbReference>
<dbReference type="CDD" id="cd02855">
    <property type="entry name" value="E_set_GBE_prok_N"/>
    <property type="match status" value="1"/>
</dbReference>
<dbReference type="InterPro" id="IPR044143">
    <property type="entry name" value="GlgB_N_E_set_prok"/>
</dbReference>
<evidence type="ECO:0000256" key="4">
    <source>
        <dbReference type="ARBA" id="ARBA00012541"/>
    </source>
</evidence>
<dbReference type="PIRSF" id="PIRSF000463">
    <property type="entry name" value="GlgB"/>
    <property type="match status" value="1"/>
</dbReference>
<dbReference type="SUPFAM" id="SSF51445">
    <property type="entry name" value="(Trans)glycosidases"/>
    <property type="match status" value="1"/>
</dbReference>
<dbReference type="PANTHER" id="PTHR43651">
    <property type="entry name" value="1,4-ALPHA-GLUCAN-BRANCHING ENZYME"/>
    <property type="match status" value="1"/>
</dbReference>
<dbReference type="EC" id="2.4.1.18" evidence="4"/>
<gene>
    <name evidence="9" type="primary">glgB_2</name>
    <name evidence="9" type="ORF">PEDI_54730</name>
</gene>
<dbReference type="InterPro" id="IPR006048">
    <property type="entry name" value="A-amylase/branching_C"/>
</dbReference>
<dbReference type="InterPro" id="IPR037439">
    <property type="entry name" value="Branching_enzy"/>
</dbReference>
<accession>A0AAN4W5A2</accession>
<keyword evidence="6" id="KW-0119">Carbohydrate metabolism</keyword>
<dbReference type="GO" id="GO:0004553">
    <property type="term" value="F:hydrolase activity, hydrolyzing O-glycosyl compounds"/>
    <property type="evidence" value="ECO:0007669"/>
    <property type="project" value="InterPro"/>
</dbReference>
<comment type="similarity">
    <text evidence="3">Belongs to the glycosyl hydrolase 13 family. GlgB subfamily.</text>
</comment>
<dbReference type="Gene3D" id="2.60.40.10">
    <property type="entry name" value="Immunoglobulins"/>
    <property type="match status" value="1"/>
</dbReference>
<dbReference type="PANTHER" id="PTHR43651:SF11">
    <property type="entry name" value="MALTO-OLIGOSYLTREHALOSE TREHALOHYDROLASE"/>
    <property type="match status" value="1"/>
</dbReference>
<dbReference type="Pfam" id="PF02806">
    <property type="entry name" value="Alpha-amylase_C"/>
    <property type="match status" value="1"/>
</dbReference>
<evidence type="ECO:0000256" key="1">
    <source>
        <dbReference type="ARBA" id="ARBA00000826"/>
    </source>
</evidence>
<protein>
    <recommendedName>
        <fullName evidence="4">1,4-alpha-glucan branching enzyme</fullName>
        <ecNumber evidence="4">2.4.1.18</ecNumber>
    </recommendedName>
</protein>
<dbReference type="GO" id="GO:0043169">
    <property type="term" value="F:cation binding"/>
    <property type="evidence" value="ECO:0007669"/>
    <property type="project" value="InterPro"/>
</dbReference>
<dbReference type="InterPro" id="IPR017853">
    <property type="entry name" value="GH"/>
</dbReference>
<organism evidence="9 10">
    <name type="scientific">Persicobacter diffluens</name>
    <dbReference type="NCBI Taxonomy" id="981"/>
    <lineage>
        <taxon>Bacteria</taxon>
        <taxon>Pseudomonadati</taxon>
        <taxon>Bacteroidota</taxon>
        <taxon>Cytophagia</taxon>
        <taxon>Cytophagales</taxon>
        <taxon>Persicobacteraceae</taxon>
        <taxon>Persicobacter</taxon>
    </lineage>
</organism>
<dbReference type="GO" id="GO:0003844">
    <property type="term" value="F:1,4-alpha-glucan branching enzyme activity"/>
    <property type="evidence" value="ECO:0007669"/>
    <property type="project" value="UniProtKB-EC"/>
</dbReference>
<evidence type="ECO:0000256" key="6">
    <source>
        <dbReference type="ARBA" id="ARBA00023277"/>
    </source>
</evidence>
<dbReference type="SUPFAM" id="SSF81296">
    <property type="entry name" value="E set domains"/>
    <property type="match status" value="1"/>
</dbReference>